<comment type="caution">
    <text evidence="1">The sequence shown here is derived from an EMBL/GenBank/DDBJ whole genome shotgun (WGS) entry which is preliminary data.</text>
</comment>
<name>A0A8J4YUP7_CHIOP</name>
<dbReference type="AlphaFoldDB" id="A0A8J4YUP7"/>
<evidence type="ECO:0000313" key="2">
    <source>
        <dbReference type="Proteomes" id="UP000770661"/>
    </source>
</evidence>
<reference evidence="1" key="1">
    <citation type="submission" date="2020-07" db="EMBL/GenBank/DDBJ databases">
        <title>The High-quality genome of the commercially important snow crab, Chionoecetes opilio.</title>
        <authorList>
            <person name="Jeong J.-H."/>
            <person name="Ryu S."/>
        </authorList>
    </citation>
    <scope>NUCLEOTIDE SEQUENCE</scope>
    <source>
        <strain evidence="1">MADBK_172401_WGS</strain>
        <tissue evidence="1">Digestive gland</tissue>
    </source>
</reference>
<sequence length="261" mass="29404">MSSLKNDCSLFSRLYIASQIRHRDLDEFFQHENQACPPSLSQLGGLRMEPKSDLMPCLKKPCSRKEDLSTPRVQVNILDGDAIINMLRPGTAKTFQGYATDVFVPALLETGEEFLRINDNKTELFSFLASNVADIDTNKHLITTQGTGVLCSNRQDVSALAPCTHEEADTRILLYLQDAVQQGVQQSVNTPQLIQTWGKKTAWDTWTTYGDVTPAFCALGAMPDPRAIDEWMQPLERFFGPVYDRTRIEEGVNQAQRKQLF</sequence>
<dbReference type="Proteomes" id="UP000770661">
    <property type="component" value="Unassembled WGS sequence"/>
</dbReference>
<evidence type="ECO:0000313" key="1">
    <source>
        <dbReference type="EMBL" id="KAG0727460.1"/>
    </source>
</evidence>
<dbReference type="OrthoDB" id="5949854at2759"/>
<dbReference type="EMBL" id="JACEEZ010003351">
    <property type="protein sequence ID" value="KAG0727460.1"/>
    <property type="molecule type" value="Genomic_DNA"/>
</dbReference>
<organism evidence="1 2">
    <name type="scientific">Chionoecetes opilio</name>
    <name type="common">Atlantic snow crab</name>
    <name type="synonym">Cancer opilio</name>
    <dbReference type="NCBI Taxonomy" id="41210"/>
    <lineage>
        <taxon>Eukaryota</taxon>
        <taxon>Metazoa</taxon>
        <taxon>Ecdysozoa</taxon>
        <taxon>Arthropoda</taxon>
        <taxon>Crustacea</taxon>
        <taxon>Multicrustacea</taxon>
        <taxon>Malacostraca</taxon>
        <taxon>Eumalacostraca</taxon>
        <taxon>Eucarida</taxon>
        <taxon>Decapoda</taxon>
        <taxon>Pleocyemata</taxon>
        <taxon>Brachyura</taxon>
        <taxon>Eubrachyura</taxon>
        <taxon>Majoidea</taxon>
        <taxon>Majidae</taxon>
        <taxon>Chionoecetes</taxon>
    </lineage>
</organism>
<accession>A0A8J4YUP7</accession>
<keyword evidence="2" id="KW-1185">Reference proteome</keyword>
<proteinExistence type="predicted"/>
<protein>
    <submittedName>
        <fullName evidence="1">Uncharacterized protein</fullName>
    </submittedName>
</protein>
<gene>
    <name evidence="1" type="ORF">GWK47_034604</name>
</gene>